<keyword evidence="2" id="KW-1185">Reference proteome</keyword>
<dbReference type="RefSeq" id="WP_134556336.1">
    <property type="nucleotide sequence ID" value="NZ_SOHK01000017.1"/>
</dbReference>
<dbReference type="OrthoDB" id="2086168at2"/>
<dbReference type="Proteomes" id="UP000298154">
    <property type="component" value="Unassembled WGS sequence"/>
</dbReference>
<evidence type="ECO:0000313" key="2">
    <source>
        <dbReference type="Proteomes" id="UP000298154"/>
    </source>
</evidence>
<name>A0A4R9ALH2_9MICO</name>
<organism evidence="1 2">
    <name type="scientific">Cryobacterium ruanii</name>
    <dbReference type="NCBI Taxonomy" id="1259197"/>
    <lineage>
        <taxon>Bacteria</taxon>
        <taxon>Bacillati</taxon>
        <taxon>Actinomycetota</taxon>
        <taxon>Actinomycetes</taxon>
        <taxon>Micrococcales</taxon>
        <taxon>Microbacteriaceae</taxon>
        <taxon>Cryobacterium</taxon>
    </lineage>
</organism>
<sequence>MKKILDAYGVSARELPAGDTYLLSNRTGGSLVVAGIRHVWAGAASLAGREIDLLDDKFLLSLEESS</sequence>
<protein>
    <submittedName>
        <fullName evidence="1">Uncharacterized protein</fullName>
    </submittedName>
</protein>
<comment type="caution">
    <text evidence="1">The sequence shown here is derived from an EMBL/GenBank/DDBJ whole genome shotgun (WGS) entry which is preliminary data.</text>
</comment>
<proteinExistence type="predicted"/>
<accession>A0A4R9ALH2</accession>
<dbReference type="EMBL" id="SOHK01000017">
    <property type="protein sequence ID" value="TFD64249.1"/>
    <property type="molecule type" value="Genomic_DNA"/>
</dbReference>
<evidence type="ECO:0000313" key="1">
    <source>
        <dbReference type="EMBL" id="TFD64249.1"/>
    </source>
</evidence>
<dbReference type="AlphaFoldDB" id="A0A4R9ALH2"/>
<gene>
    <name evidence="1" type="ORF">E3T47_12235</name>
</gene>
<reference evidence="1 2" key="1">
    <citation type="submission" date="2019-03" db="EMBL/GenBank/DDBJ databases">
        <title>Genomics of glacier-inhabiting Cryobacterium strains.</title>
        <authorList>
            <person name="Liu Q."/>
            <person name="Xin Y.-H."/>
        </authorList>
    </citation>
    <scope>NUCLEOTIDE SEQUENCE [LARGE SCALE GENOMIC DNA]</scope>
    <source>
        <strain evidence="1 2">Sr36</strain>
    </source>
</reference>